<protein>
    <recommendedName>
        <fullName evidence="1">Calmodulin binding protein C-terminal domain-containing protein</fullName>
    </recommendedName>
</protein>
<organism evidence="2 3">
    <name type="scientific">Populus tomentosa</name>
    <name type="common">Chinese white poplar</name>
    <dbReference type="NCBI Taxonomy" id="118781"/>
    <lineage>
        <taxon>Eukaryota</taxon>
        <taxon>Viridiplantae</taxon>
        <taxon>Streptophyta</taxon>
        <taxon>Embryophyta</taxon>
        <taxon>Tracheophyta</taxon>
        <taxon>Spermatophyta</taxon>
        <taxon>Magnoliopsida</taxon>
        <taxon>eudicotyledons</taxon>
        <taxon>Gunneridae</taxon>
        <taxon>Pentapetalae</taxon>
        <taxon>rosids</taxon>
        <taxon>fabids</taxon>
        <taxon>Malpighiales</taxon>
        <taxon>Salicaceae</taxon>
        <taxon>Saliceae</taxon>
        <taxon>Populus</taxon>
    </lineage>
</organism>
<accession>A0A8X8CFD1</accession>
<dbReference type="GO" id="GO:0080142">
    <property type="term" value="P:regulation of salicylic acid biosynthetic process"/>
    <property type="evidence" value="ECO:0007669"/>
    <property type="project" value="TreeGrafter"/>
</dbReference>
<dbReference type="OrthoDB" id="757051at2759"/>
<dbReference type="EMBL" id="JAAWWB010000024">
    <property type="protein sequence ID" value="KAG6752914.1"/>
    <property type="molecule type" value="Genomic_DNA"/>
</dbReference>
<gene>
    <name evidence="2" type="ORF">POTOM_042955</name>
</gene>
<dbReference type="GO" id="GO:0005516">
    <property type="term" value="F:calmodulin binding"/>
    <property type="evidence" value="ECO:0007669"/>
    <property type="project" value="InterPro"/>
</dbReference>
<dbReference type="GO" id="GO:0003700">
    <property type="term" value="F:DNA-binding transcription factor activity"/>
    <property type="evidence" value="ECO:0007669"/>
    <property type="project" value="TreeGrafter"/>
</dbReference>
<evidence type="ECO:0000313" key="3">
    <source>
        <dbReference type="Proteomes" id="UP000886885"/>
    </source>
</evidence>
<dbReference type="InterPro" id="IPR012416">
    <property type="entry name" value="CBP60"/>
</dbReference>
<dbReference type="GO" id="GO:0005634">
    <property type="term" value="C:nucleus"/>
    <property type="evidence" value="ECO:0007669"/>
    <property type="project" value="TreeGrafter"/>
</dbReference>
<evidence type="ECO:0000313" key="2">
    <source>
        <dbReference type="EMBL" id="KAG6752914.1"/>
    </source>
</evidence>
<evidence type="ECO:0000259" key="1">
    <source>
        <dbReference type="Pfam" id="PF20452"/>
    </source>
</evidence>
<keyword evidence="3" id="KW-1185">Reference proteome</keyword>
<comment type="caution">
    <text evidence="2">The sequence shown here is derived from an EMBL/GenBank/DDBJ whole genome shotgun (WGS) entry which is preliminary data.</text>
</comment>
<dbReference type="Pfam" id="PF20452">
    <property type="entry name" value="Calmod_bind_C"/>
    <property type="match status" value="1"/>
</dbReference>
<dbReference type="PANTHER" id="PTHR31713">
    <property type="entry name" value="OS02G0177800 PROTEIN"/>
    <property type="match status" value="1"/>
</dbReference>
<feature type="domain" description="Calmodulin binding protein C-terminal" evidence="1">
    <location>
        <begin position="21"/>
        <end position="79"/>
    </location>
</feature>
<dbReference type="AlphaFoldDB" id="A0A8X8CFD1"/>
<dbReference type="InterPro" id="IPR046829">
    <property type="entry name" value="Calmod_bind_C"/>
</dbReference>
<proteinExistence type="predicted"/>
<sequence length="137" mass="15358">MSEKMWEVTIKHARTCDLGNKHFVFRRPNCTITFDPICQIVHAVIDGNSYSSKELPSNTGYIDTLVGRAYVEWNSLEEIVGISSDTPLLTQGELVDQYPSHHQSIVKSFQPLGYSIFDHGDVEMGNLPSSAHLGYNN</sequence>
<name>A0A8X8CFD1_POPTO</name>
<dbReference type="Proteomes" id="UP000886885">
    <property type="component" value="Chromosome 12D"/>
</dbReference>
<reference evidence="2" key="1">
    <citation type="journal article" date="2020" name="bioRxiv">
        <title>Hybrid origin of Populus tomentosa Carr. identified through genome sequencing and phylogenomic analysis.</title>
        <authorList>
            <person name="An X."/>
            <person name="Gao K."/>
            <person name="Chen Z."/>
            <person name="Li J."/>
            <person name="Yang X."/>
            <person name="Yang X."/>
            <person name="Zhou J."/>
            <person name="Guo T."/>
            <person name="Zhao T."/>
            <person name="Huang S."/>
            <person name="Miao D."/>
            <person name="Khan W.U."/>
            <person name="Rao P."/>
            <person name="Ye M."/>
            <person name="Lei B."/>
            <person name="Liao W."/>
            <person name="Wang J."/>
            <person name="Ji L."/>
            <person name="Li Y."/>
            <person name="Guo B."/>
            <person name="Mustafa N.S."/>
            <person name="Li S."/>
            <person name="Yun Q."/>
            <person name="Keller S.R."/>
            <person name="Mao J."/>
            <person name="Zhang R."/>
            <person name="Strauss S.H."/>
        </authorList>
    </citation>
    <scope>NUCLEOTIDE SEQUENCE</scope>
    <source>
        <strain evidence="2">GM15</strain>
        <tissue evidence="2">Leaf</tissue>
    </source>
</reference>
<dbReference type="PANTHER" id="PTHR31713:SF42">
    <property type="entry name" value="PROTEIN SAR DEFICIENT 1"/>
    <property type="match status" value="1"/>
</dbReference>
<dbReference type="GO" id="GO:0043565">
    <property type="term" value="F:sequence-specific DNA binding"/>
    <property type="evidence" value="ECO:0007669"/>
    <property type="project" value="TreeGrafter"/>
</dbReference>